<dbReference type="InterPro" id="IPR003439">
    <property type="entry name" value="ABC_transporter-like_ATP-bd"/>
</dbReference>
<evidence type="ECO:0000313" key="15">
    <source>
        <dbReference type="EMBL" id="TDC04574.1"/>
    </source>
</evidence>
<keyword evidence="8 12" id="KW-1133">Transmembrane helix</keyword>
<dbReference type="InterPro" id="IPR017871">
    <property type="entry name" value="ABC_transporter-like_CS"/>
</dbReference>
<evidence type="ECO:0000256" key="5">
    <source>
        <dbReference type="ARBA" id="ARBA00022692"/>
    </source>
</evidence>
<feature type="transmembrane region" description="Helical" evidence="12">
    <location>
        <begin position="21"/>
        <end position="45"/>
    </location>
</feature>
<dbReference type="GO" id="GO:0005886">
    <property type="term" value="C:plasma membrane"/>
    <property type="evidence" value="ECO:0007669"/>
    <property type="project" value="UniProtKB-SubCell"/>
</dbReference>
<feature type="transmembrane region" description="Helical" evidence="12">
    <location>
        <begin position="51"/>
        <end position="71"/>
    </location>
</feature>
<dbReference type="RefSeq" id="WP_132334561.1">
    <property type="nucleotide sequence ID" value="NZ_SMJZ01000086.1"/>
</dbReference>
<evidence type="ECO:0000256" key="8">
    <source>
        <dbReference type="ARBA" id="ARBA00022989"/>
    </source>
</evidence>
<feature type="transmembrane region" description="Helical" evidence="12">
    <location>
        <begin position="239"/>
        <end position="265"/>
    </location>
</feature>
<evidence type="ECO:0000256" key="3">
    <source>
        <dbReference type="ARBA" id="ARBA00022475"/>
    </source>
</evidence>
<dbReference type="InterPro" id="IPR036640">
    <property type="entry name" value="ABC1_TM_sf"/>
</dbReference>
<feature type="region of interest" description="Disordered" evidence="11">
    <location>
        <begin position="313"/>
        <end position="342"/>
    </location>
</feature>
<dbReference type="SUPFAM" id="SSF52540">
    <property type="entry name" value="P-loop containing nucleoside triphosphate hydrolases"/>
    <property type="match status" value="1"/>
</dbReference>
<dbReference type="Gene3D" id="1.20.1560.10">
    <property type="entry name" value="ABC transporter type 1, transmembrane domain"/>
    <property type="match status" value="1"/>
</dbReference>
<dbReference type="Proteomes" id="UP000295157">
    <property type="component" value="Unassembled WGS sequence"/>
</dbReference>
<dbReference type="SUPFAM" id="SSF90123">
    <property type="entry name" value="ABC transporter transmembrane region"/>
    <property type="match status" value="1"/>
</dbReference>
<dbReference type="PROSITE" id="PS50929">
    <property type="entry name" value="ABC_TM1F"/>
    <property type="match status" value="1"/>
</dbReference>
<accession>A0A4R4N912</accession>
<evidence type="ECO:0000259" key="13">
    <source>
        <dbReference type="PROSITE" id="PS50893"/>
    </source>
</evidence>
<evidence type="ECO:0000313" key="16">
    <source>
        <dbReference type="Proteomes" id="UP000295157"/>
    </source>
</evidence>
<evidence type="ECO:0000256" key="7">
    <source>
        <dbReference type="ARBA" id="ARBA00022840"/>
    </source>
</evidence>
<feature type="transmembrane region" description="Helical" evidence="12">
    <location>
        <begin position="156"/>
        <end position="173"/>
    </location>
</feature>
<keyword evidence="16" id="KW-1185">Reference proteome</keyword>
<evidence type="ECO:0000256" key="11">
    <source>
        <dbReference type="SAM" id="MobiDB-lite"/>
    </source>
</evidence>
<dbReference type="SMART" id="SM00382">
    <property type="entry name" value="AAA"/>
    <property type="match status" value="1"/>
</dbReference>
<dbReference type="GO" id="GO:0140359">
    <property type="term" value="F:ABC-type transporter activity"/>
    <property type="evidence" value="ECO:0007669"/>
    <property type="project" value="InterPro"/>
</dbReference>
<dbReference type="AlphaFoldDB" id="A0A4R4N912"/>
<keyword evidence="5 12" id="KW-0812">Transmembrane</keyword>
<dbReference type="GO" id="GO:0005524">
    <property type="term" value="F:ATP binding"/>
    <property type="evidence" value="ECO:0007669"/>
    <property type="project" value="UniProtKB-KW"/>
</dbReference>
<keyword evidence="3" id="KW-1003">Cell membrane</keyword>
<dbReference type="EMBL" id="SMJZ01000086">
    <property type="protein sequence ID" value="TDC04574.1"/>
    <property type="molecule type" value="Genomic_DNA"/>
</dbReference>
<dbReference type="Gene3D" id="3.40.50.300">
    <property type="entry name" value="P-loop containing nucleotide triphosphate hydrolases"/>
    <property type="match status" value="1"/>
</dbReference>
<evidence type="ECO:0000256" key="1">
    <source>
        <dbReference type="ARBA" id="ARBA00004429"/>
    </source>
</evidence>
<dbReference type="PANTHER" id="PTHR24221:SF654">
    <property type="entry name" value="ATP-BINDING CASSETTE SUB-FAMILY B MEMBER 6"/>
    <property type="match status" value="1"/>
</dbReference>
<reference evidence="15 16" key="1">
    <citation type="submission" date="2019-02" db="EMBL/GenBank/DDBJ databases">
        <title>Draft genome sequences of novel Actinobacteria.</title>
        <authorList>
            <person name="Sahin N."/>
            <person name="Ay H."/>
            <person name="Saygin H."/>
        </authorList>
    </citation>
    <scope>NUCLEOTIDE SEQUENCE [LARGE SCALE GENOMIC DNA]</scope>
    <source>
        <strain evidence="15 16">KC201</strain>
    </source>
</reference>
<feature type="transmembrane region" description="Helical" evidence="12">
    <location>
        <begin position="129"/>
        <end position="150"/>
    </location>
</feature>
<proteinExistence type="inferred from homology"/>
<feature type="domain" description="ABC transporter" evidence="13">
    <location>
        <begin position="347"/>
        <end position="580"/>
    </location>
</feature>
<dbReference type="PROSITE" id="PS50893">
    <property type="entry name" value="ABC_TRANSPORTER_2"/>
    <property type="match status" value="1"/>
</dbReference>
<dbReference type="OrthoDB" id="9806127at2"/>
<evidence type="ECO:0000256" key="9">
    <source>
        <dbReference type="ARBA" id="ARBA00023136"/>
    </source>
</evidence>
<evidence type="ECO:0000256" key="6">
    <source>
        <dbReference type="ARBA" id="ARBA00022741"/>
    </source>
</evidence>
<comment type="similarity">
    <text evidence="10">Belongs to the ABC transporter superfamily. Siderophore-Fe(3+) uptake transporter (SIUT) (TC 3.A.1.21) family.</text>
</comment>
<gene>
    <name evidence="15" type="ORF">E1267_22380</name>
</gene>
<keyword evidence="2" id="KW-0813">Transport</keyword>
<evidence type="ECO:0000256" key="2">
    <source>
        <dbReference type="ARBA" id="ARBA00022448"/>
    </source>
</evidence>
<dbReference type="InterPro" id="IPR039421">
    <property type="entry name" value="Type_1_exporter"/>
</dbReference>
<dbReference type="FunFam" id="3.40.50.300:FF:000221">
    <property type="entry name" value="Multidrug ABC transporter ATP-binding protein"/>
    <property type="match status" value="1"/>
</dbReference>
<organism evidence="15 16">
    <name type="scientific">Nonomuraea longispora</name>
    <dbReference type="NCBI Taxonomy" id="1848320"/>
    <lineage>
        <taxon>Bacteria</taxon>
        <taxon>Bacillati</taxon>
        <taxon>Actinomycetota</taxon>
        <taxon>Actinomycetes</taxon>
        <taxon>Streptosporangiales</taxon>
        <taxon>Streptosporangiaceae</taxon>
        <taxon>Nonomuraea</taxon>
    </lineage>
</organism>
<comment type="subcellular location">
    <subcellularLocation>
        <location evidence="1">Cell inner membrane</location>
        <topology evidence="1">Multi-pass membrane protein</topology>
    </subcellularLocation>
</comment>
<comment type="caution">
    <text evidence="15">The sequence shown here is derived from an EMBL/GenBank/DDBJ whole genome shotgun (WGS) entry which is preliminary data.</text>
</comment>
<name>A0A4R4N912_9ACTN</name>
<keyword evidence="7 15" id="KW-0067">ATP-binding</keyword>
<evidence type="ECO:0000256" key="12">
    <source>
        <dbReference type="SAM" id="Phobius"/>
    </source>
</evidence>
<dbReference type="Pfam" id="PF00664">
    <property type="entry name" value="ABC_membrane"/>
    <property type="match status" value="1"/>
</dbReference>
<keyword evidence="9 12" id="KW-0472">Membrane</keyword>
<keyword evidence="6" id="KW-0547">Nucleotide-binding</keyword>
<sequence length="593" mass="63107">MIGELGAVLGQEHGARLRRSLLAMTVYGVLQGLSFAMLVPVLRALLSGEAVGPWLAAFAVVVAATAVASYVQAQYGYAVGLAALRTLYHRLGDHVAGLPVGWFSADRVGRLGQLVGKGVMDVMSVPAHLLQVVVSAVAAPATVLVCMFVFDWRLGLAALLTAPFLWLAFRWTQSLVQRSDTAMDDAGAEGADRVVEFARQQPSLRAFGRTADGYDLLDDALARQRSTLRRLLRTTLPGLGTVALTVQLAFTAILIVGCSLALGGAVDVPELVGVLVLAVRFTEPLLAAADVGGELRMARGSLRRVKAVLDTPPLPVAGPATGPATGPETGPATGPATGRARPGEPSIELDDVGFSYAERPVLRDVSFTVAPRTVTALVGPSGSGKTTLTRLIARFWDADAGAVRVSGNDVRDYTPEDLMAQLSIVFQDVYLFEGTLEDNIRLGRPEATDEEVREAGRLARVDEIAERLPGGWQARIGEAGATLSGGERQRVSIARAMLKDAPIVLLDEATAALDPENESALIDALATLARDRTLLVIAHRLTTIAAADQIVMLEDGAVVERGTHQELLDLDGRYAAFWTERRRARGWRLTQPA</sequence>
<dbReference type="Pfam" id="PF00005">
    <property type="entry name" value="ABC_tran"/>
    <property type="match status" value="1"/>
</dbReference>
<feature type="domain" description="ABC transmembrane type-1" evidence="14">
    <location>
        <begin position="20"/>
        <end position="297"/>
    </location>
</feature>
<evidence type="ECO:0000259" key="14">
    <source>
        <dbReference type="PROSITE" id="PS50929"/>
    </source>
</evidence>
<dbReference type="InterPro" id="IPR011527">
    <property type="entry name" value="ABC1_TM_dom"/>
</dbReference>
<protein>
    <submittedName>
        <fullName evidence="15">ABC transporter ATP-binding protein</fullName>
    </submittedName>
</protein>
<dbReference type="GO" id="GO:0016887">
    <property type="term" value="F:ATP hydrolysis activity"/>
    <property type="evidence" value="ECO:0007669"/>
    <property type="project" value="InterPro"/>
</dbReference>
<dbReference type="InterPro" id="IPR027417">
    <property type="entry name" value="P-loop_NTPase"/>
</dbReference>
<evidence type="ECO:0000256" key="10">
    <source>
        <dbReference type="ARBA" id="ARBA00023455"/>
    </source>
</evidence>
<dbReference type="PANTHER" id="PTHR24221">
    <property type="entry name" value="ATP-BINDING CASSETTE SUB-FAMILY B"/>
    <property type="match status" value="1"/>
</dbReference>
<evidence type="ECO:0000256" key="4">
    <source>
        <dbReference type="ARBA" id="ARBA00022519"/>
    </source>
</evidence>
<dbReference type="PROSITE" id="PS00211">
    <property type="entry name" value="ABC_TRANSPORTER_1"/>
    <property type="match status" value="1"/>
</dbReference>
<dbReference type="GO" id="GO:0034040">
    <property type="term" value="F:ATPase-coupled lipid transmembrane transporter activity"/>
    <property type="evidence" value="ECO:0007669"/>
    <property type="project" value="TreeGrafter"/>
</dbReference>
<keyword evidence="4" id="KW-0997">Cell inner membrane</keyword>
<dbReference type="InterPro" id="IPR003593">
    <property type="entry name" value="AAA+_ATPase"/>
</dbReference>